<dbReference type="Proteomes" id="UP001472677">
    <property type="component" value="Unassembled WGS sequence"/>
</dbReference>
<comment type="caution">
    <text evidence="2">The sequence shown here is derived from an EMBL/GenBank/DDBJ whole genome shotgun (WGS) entry which is preliminary data.</text>
</comment>
<dbReference type="EMBL" id="JBBPBM010001136">
    <property type="protein sequence ID" value="KAK8486901.1"/>
    <property type="molecule type" value="Genomic_DNA"/>
</dbReference>
<dbReference type="Gene3D" id="3.40.30.10">
    <property type="entry name" value="Glutaredoxin"/>
    <property type="match status" value="1"/>
</dbReference>
<evidence type="ECO:0000313" key="3">
    <source>
        <dbReference type="Proteomes" id="UP001472677"/>
    </source>
</evidence>
<reference evidence="2 3" key="1">
    <citation type="journal article" date="2024" name="G3 (Bethesda)">
        <title>Genome assembly of Hibiscus sabdariffa L. provides insights into metabolisms of medicinal natural products.</title>
        <authorList>
            <person name="Kim T."/>
        </authorList>
    </citation>
    <scope>NUCLEOTIDE SEQUENCE [LARGE SCALE GENOMIC DNA]</scope>
    <source>
        <strain evidence="2">TK-2024</strain>
        <tissue evidence="2">Old leaves</tissue>
    </source>
</reference>
<protein>
    <recommendedName>
        <fullName evidence="1">GST N-terminal domain-containing protein</fullName>
    </recommendedName>
</protein>
<dbReference type="Pfam" id="PF02798">
    <property type="entry name" value="GST_N"/>
    <property type="match status" value="1"/>
</dbReference>
<organism evidence="2 3">
    <name type="scientific">Hibiscus sabdariffa</name>
    <name type="common">roselle</name>
    <dbReference type="NCBI Taxonomy" id="183260"/>
    <lineage>
        <taxon>Eukaryota</taxon>
        <taxon>Viridiplantae</taxon>
        <taxon>Streptophyta</taxon>
        <taxon>Embryophyta</taxon>
        <taxon>Tracheophyta</taxon>
        <taxon>Spermatophyta</taxon>
        <taxon>Magnoliopsida</taxon>
        <taxon>eudicotyledons</taxon>
        <taxon>Gunneridae</taxon>
        <taxon>Pentapetalae</taxon>
        <taxon>rosids</taxon>
        <taxon>malvids</taxon>
        <taxon>Malvales</taxon>
        <taxon>Malvaceae</taxon>
        <taxon>Malvoideae</taxon>
        <taxon>Hibiscus</taxon>
    </lineage>
</organism>
<dbReference type="InterPro" id="IPR036249">
    <property type="entry name" value="Thioredoxin-like_sf"/>
</dbReference>
<sequence length="122" mass="13730">MIKLYGVAMYTCTAKILACLQEHGVEFELVPVNVQNGEHKQLAFLAKNASYAQCDLLLFNLMKYCPMPSADGGDQVEQEVRLPSIQDIRFSNRSLTNLSVLALEDWNLRSSLQIFSAIMMNL</sequence>
<evidence type="ECO:0000259" key="1">
    <source>
        <dbReference type="Pfam" id="PF02798"/>
    </source>
</evidence>
<proteinExistence type="predicted"/>
<keyword evidence="3" id="KW-1185">Reference proteome</keyword>
<accession>A0ABR2A1Q8</accession>
<evidence type="ECO:0000313" key="2">
    <source>
        <dbReference type="EMBL" id="KAK8486901.1"/>
    </source>
</evidence>
<gene>
    <name evidence="2" type="ORF">V6N12_012458</name>
</gene>
<name>A0ABR2A1Q8_9ROSI</name>
<feature type="domain" description="GST N-terminal" evidence="1">
    <location>
        <begin position="2"/>
        <end position="49"/>
    </location>
</feature>
<dbReference type="InterPro" id="IPR004045">
    <property type="entry name" value="Glutathione_S-Trfase_N"/>
</dbReference>
<dbReference type="SUPFAM" id="SSF52833">
    <property type="entry name" value="Thioredoxin-like"/>
    <property type="match status" value="1"/>
</dbReference>